<proteinExistence type="predicted"/>
<evidence type="ECO:0000256" key="1">
    <source>
        <dbReference type="SAM" id="SignalP"/>
    </source>
</evidence>
<dbReference type="Proteomes" id="UP000015241">
    <property type="component" value="Unassembled WGS sequence"/>
</dbReference>
<name>S8EF10_FOMSC</name>
<dbReference type="InParanoid" id="S8EF10"/>
<protein>
    <recommendedName>
        <fullName evidence="4">Secreted protein</fullName>
    </recommendedName>
</protein>
<keyword evidence="3" id="KW-1185">Reference proteome</keyword>
<gene>
    <name evidence="2" type="ORF">FOMPIDRAFT_1048359</name>
</gene>
<evidence type="ECO:0000313" key="3">
    <source>
        <dbReference type="Proteomes" id="UP000015241"/>
    </source>
</evidence>
<dbReference type="EMBL" id="KE504139">
    <property type="protein sequence ID" value="EPT01759.1"/>
    <property type="molecule type" value="Genomic_DNA"/>
</dbReference>
<dbReference type="AlphaFoldDB" id="S8EF10"/>
<evidence type="ECO:0000313" key="2">
    <source>
        <dbReference type="EMBL" id="EPT01759.1"/>
    </source>
</evidence>
<organism evidence="2 3">
    <name type="scientific">Fomitopsis schrenkii</name>
    <name type="common">Brown rot fungus</name>
    <dbReference type="NCBI Taxonomy" id="2126942"/>
    <lineage>
        <taxon>Eukaryota</taxon>
        <taxon>Fungi</taxon>
        <taxon>Dikarya</taxon>
        <taxon>Basidiomycota</taxon>
        <taxon>Agaricomycotina</taxon>
        <taxon>Agaricomycetes</taxon>
        <taxon>Polyporales</taxon>
        <taxon>Fomitopsis</taxon>
    </lineage>
</organism>
<sequence>MLLTEVARSLALLRVAATSAAATAVPSAVTQLDARDDCDTANAVPFYRS</sequence>
<accession>S8EF10</accession>
<feature type="signal peptide" evidence="1">
    <location>
        <begin position="1"/>
        <end position="22"/>
    </location>
</feature>
<dbReference type="HOGENOM" id="CLU_3143058_0_0_1"/>
<feature type="chain" id="PRO_5004562979" description="Secreted protein" evidence="1">
    <location>
        <begin position="23"/>
        <end position="49"/>
    </location>
</feature>
<evidence type="ECO:0008006" key="4">
    <source>
        <dbReference type="Google" id="ProtNLM"/>
    </source>
</evidence>
<keyword evidence="1" id="KW-0732">Signal</keyword>
<reference evidence="2 3" key="1">
    <citation type="journal article" date="2012" name="Science">
        <title>The Paleozoic origin of enzymatic lignin decomposition reconstructed from 31 fungal genomes.</title>
        <authorList>
            <person name="Floudas D."/>
            <person name="Binder M."/>
            <person name="Riley R."/>
            <person name="Barry K."/>
            <person name="Blanchette R.A."/>
            <person name="Henrissat B."/>
            <person name="Martinez A.T."/>
            <person name="Otillar R."/>
            <person name="Spatafora J.W."/>
            <person name="Yadav J.S."/>
            <person name="Aerts A."/>
            <person name="Benoit I."/>
            <person name="Boyd A."/>
            <person name="Carlson A."/>
            <person name="Copeland A."/>
            <person name="Coutinho P.M."/>
            <person name="de Vries R.P."/>
            <person name="Ferreira P."/>
            <person name="Findley K."/>
            <person name="Foster B."/>
            <person name="Gaskell J."/>
            <person name="Glotzer D."/>
            <person name="Gorecki P."/>
            <person name="Heitman J."/>
            <person name="Hesse C."/>
            <person name="Hori C."/>
            <person name="Igarashi K."/>
            <person name="Jurgens J.A."/>
            <person name="Kallen N."/>
            <person name="Kersten P."/>
            <person name="Kohler A."/>
            <person name="Kuees U."/>
            <person name="Kumar T.K.A."/>
            <person name="Kuo A."/>
            <person name="LaButti K."/>
            <person name="Larrondo L.F."/>
            <person name="Lindquist E."/>
            <person name="Ling A."/>
            <person name="Lombard V."/>
            <person name="Lucas S."/>
            <person name="Lundell T."/>
            <person name="Martin R."/>
            <person name="McLaughlin D.J."/>
            <person name="Morgenstern I."/>
            <person name="Morin E."/>
            <person name="Murat C."/>
            <person name="Nagy L.G."/>
            <person name="Nolan M."/>
            <person name="Ohm R.A."/>
            <person name="Patyshakuliyeva A."/>
            <person name="Rokas A."/>
            <person name="Ruiz-Duenas F.J."/>
            <person name="Sabat G."/>
            <person name="Salamov A."/>
            <person name="Samejima M."/>
            <person name="Schmutz J."/>
            <person name="Slot J.C."/>
            <person name="St John F."/>
            <person name="Stenlid J."/>
            <person name="Sun H."/>
            <person name="Sun S."/>
            <person name="Syed K."/>
            <person name="Tsang A."/>
            <person name="Wiebenga A."/>
            <person name="Young D."/>
            <person name="Pisabarro A."/>
            <person name="Eastwood D.C."/>
            <person name="Martin F."/>
            <person name="Cullen D."/>
            <person name="Grigoriev I.V."/>
            <person name="Hibbett D.S."/>
        </authorList>
    </citation>
    <scope>NUCLEOTIDE SEQUENCE</scope>
    <source>
        <strain evidence="3">FP-58527</strain>
    </source>
</reference>